<dbReference type="Pfam" id="PF00271">
    <property type="entry name" value="Helicase_C"/>
    <property type="match status" value="1"/>
</dbReference>
<evidence type="ECO:0000256" key="6">
    <source>
        <dbReference type="ARBA" id="ARBA00022806"/>
    </source>
</evidence>
<dbReference type="InterPro" id="IPR038718">
    <property type="entry name" value="SNF2-like_sf"/>
</dbReference>
<keyword evidence="5" id="KW-0378">Hydrolase</keyword>
<dbReference type="PANTHER" id="PTHR36498:SF1">
    <property type="entry name" value="TATA-BINDING PROTEIN-ASSOCIATED FACTOR 172"/>
    <property type="match status" value="1"/>
</dbReference>
<dbReference type="OrthoDB" id="10252227at2759"/>
<evidence type="ECO:0000256" key="8">
    <source>
        <dbReference type="ARBA" id="ARBA00023125"/>
    </source>
</evidence>
<name>A0A9P6EM87_9AGAR</name>
<protein>
    <recommendedName>
        <fullName evidence="10">TATA-binding protein-associated factor mot1</fullName>
    </recommendedName>
    <alternativeName>
        <fullName evidence="11">Modifier of transcription 1</fullName>
    </alternativeName>
</protein>
<dbReference type="GO" id="GO:0005524">
    <property type="term" value="F:ATP binding"/>
    <property type="evidence" value="ECO:0007669"/>
    <property type="project" value="UniProtKB-KW"/>
</dbReference>
<feature type="compositionally biased region" description="Polar residues" evidence="12">
    <location>
        <begin position="317"/>
        <end position="329"/>
    </location>
</feature>
<dbReference type="InterPro" id="IPR016024">
    <property type="entry name" value="ARM-type_fold"/>
</dbReference>
<dbReference type="InterPro" id="IPR001650">
    <property type="entry name" value="Helicase_C-like"/>
</dbReference>
<evidence type="ECO:0000256" key="9">
    <source>
        <dbReference type="ARBA" id="ARBA00023242"/>
    </source>
</evidence>
<dbReference type="EMBL" id="MU157832">
    <property type="protein sequence ID" value="KAF9532298.1"/>
    <property type="molecule type" value="Genomic_DNA"/>
</dbReference>
<evidence type="ECO:0000313" key="16">
    <source>
        <dbReference type="Proteomes" id="UP000807306"/>
    </source>
</evidence>
<evidence type="ECO:0000256" key="5">
    <source>
        <dbReference type="ARBA" id="ARBA00022801"/>
    </source>
</evidence>
<dbReference type="Pfam" id="PF00176">
    <property type="entry name" value="SNF2-rel_dom"/>
    <property type="match status" value="1"/>
</dbReference>
<dbReference type="Pfam" id="PF12054">
    <property type="entry name" value="DUF3535"/>
    <property type="match status" value="1"/>
</dbReference>
<dbReference type="SMART" id="SM00487">
    <property type="entry name" value="DEXDc"/>
    <property type="match status" value="1"/>
</dbReference>
<dbReference type="InterPro" id="IPR049730">
    <property type="entry name" value="SNF2/RAD54-like_C"/>
</dbReference>
<proteinExistence type="inferred from homology"/>
<feature type="compositionally biased region" description="Polar residues" evidence="12">
    <location>
        <begin position="234"/>
        <end position="262"/>
    </location>
</feature>
<dbReference type="SUPFAM" id="SSF52540">
    <property type="entry name" value="P-loop containing nucleoside triphosphate hydrolases"/>
    <property type="match status" value="2"/>
</dbReference>
<keyword evidence="16" id="KW-1185">Reference proteome</keyword>
<dbReference type="CDD" id="cd18793">
    <property type="entry name" value="SF2_C_SNF"/>
    <property type="match status" value="1"/>
</dbReference>
<evidence type="ECO:0000256" key="3">
    <source>
        <dbReference type="ARBA" id="ARBA00022737"/>
    </source>
</evidence>
<comment type="subcellular location">
    <subcellularLocation>
        <location evidence="1">Nucleus</location>
    </subcellularLocation>
</comment>
<dbReference type="GO" id="GO:0016887">
    <property type="term" value="F:ATP hydrolysis activity"/>
    <property type="evidence" value="ECO:0007669"/>
    <property type="project" value="InterPro"/>
</dbReference>
<evidence type="ECO:0000313" key="15">
    <source>
        <dbReference type="EMBL" id="KAF9532298.1"/>
    </source>
</evidence>
<comment type="caution">
    <text evidence="15">The sequence shown here is derived from an EMBL/GenBank/DDBJ whole genome shotgun (WGS) entry which is preliminary data.</text>
</comment>
<dbReference type="Proteomes" id="UP000807306">
    <property type="component" value="Unassembled WGS sequence"/>
</dbReference>
<dbReference type="CDD" id="cd17999">
    <property type="entry name" value="DEXHc_Mot1"/>
    <property type="match status" value="1"/>
</dbReference>
<dbReference type="InterPro" id="IPR027417">
    <property type="entry name" value="P-loop_NTPase"/>
</dbReference>
<dbReference type="GO" id="GO:0004386">
    <property type="term" value="F:helicase activity"/>
    <property type="evidence" value="ECO:0007669"/>
    <property type="project" value="UniProtKB-KW"/>
</dbReference>
<organism evidence="15 16">
    <name type="scientific">Crepidotus variabilis</name>
    <dbReference type="NCBI Taxonomy" id="179855"/>
    <lineage>
        <taxon>Eukaryota</taxon>
        <taxon>Fungi</taxon>
        <taxon>Dikarya</taxon>
        <taxon>Basidiomycota</taxon>
        <taxon>Agaricomycotina</taxon>
        <taxon>Agaricomycetes</taxon>
        <taxon>Agaricomycetidae</taxon>
        <taxon>Agaricales</taxon>
        <taxon>Agaricineae</taxon>
        <taxon>Crepidotaceae</taxon>
        <taxon>Crepidotus</taxon>
    </lineage>
</organism>
<evidence type="ECO:0000256" key="7">
    <source>
        <dbReference type="ARBA" id="ARBA00022840"/>
    </source>
</evidence>
<keyword evidence="7" id="KW-0067">ATP-binding</keyword>
<feature type="domain" description="Helicase ATP-binding" evidence="13">
    <location>
        <begin position="1358"/>
        <end position="1531"/>
    </location>
</feature>
<evidence type="ECO:0000256" key="10">
    <source>
        <dbReference type="ARBA" id="ARBA00073046"/>
    </source>
</evidence>
<dbReference type="Gene3D" id="3.40.50.300">
    <property type="entry name" value="P-loop containing nucleotide triphosphate hydrolases"/>
    <property type="match status" value="1"/>
</dbReference>
<dbReference type="GO" id="GO:0003677">
    <property type="term" value="F:DNA binding"/>
    <property type="evidence" value="ECO:0007669"/>
    <property type="project" value="UniProtKB-KW"/>
</dbReference>
<feature type="domain" description="Helicase C-terminal" evidence="14">
    <location>
        <begin position="1712"/>
        <end position="1870"/>
    </location>
</feature>
<dbReference type="PROSITE" id="PS51192">
    <property type="entry name" value="HELICASE_ATP_BIND_1"/>
    <property type="match status" value="1"/>
</dbReference>
<feature type="region of interest" description="Disordered" evidence="12">
    <location>
        <begin position="216"/>
        <end position="334"/>
    </location>
</feature>
<dbReference type="Gene3D" id="1.25.10.10">
    <property type="entry name" value="Leucine-rich Repeat Variant"/>
    <property type="match status" value="2"/>
</dbReference>
<dbReference type="FunFam" id="3.40.50.10810:FF:000009">
    <property type="entry name" value="B-TFIID TATA-box-binding protein-associated factor 1"/>
    <property type="match status" value="1"/>
</dbReference>
<evidence type="ECO:0000259" key="14">
    <source>
        <dbReference type="PROSITE" id="PS51194"/>
    </source>
</evidence>
<evidence type="ECO:0000256" key="2">
    <source>
        <dbReference type="ARBA" id="ARBA00007025"/>
    </source>
</evidence>
<dbReference type="FunFam" id="3.40.50.300:FF:000428">
    <property type="entry name" value="TATA-binding protein-associated factor 172"/>
    <property type="match status" value="1"/>
</dbReference>
<sequence length="1937" mass="214367">MTSRLDRLLLLLDTGSSPTVRNTAAKQLAHLAVKSVISDVTIVEEDIKTAGSRQQIPVNDSSAWAELLSVVARIIPFLHSKSYESRTAASVALSQIFTLVPIWAPACEHNGLPTMDEDSDSPPASADFPKFSVQELVTQSSLLLASSGKEFAKPAGILSTPQEVKKARKEAMGRLGLGFLDSVEDDMDLEREFAAEMDVDVPEDTTTAGTLIEAKPSTAMDLCPPDMPPVKAPSPSTRSATPTAIPSPSEQDTPQEIDQAQMSARERNRLKRKRKPGNSAFVAPPPQTAGSKYVTAATGSSNKARLINSDEKAASGSRISSPAPATNGEQVDASKGGAIAPKAAKQSRALEVVNGLWIWDGVVKMLEVDLFSTAWEVRHGAAMALRELLKAQGKCGGMRDDFSTKANALAHEKWCNDLAAKLLCIFVLDRFSDFVSDQVVAPVRETVSQTLASLLLHMPRNSLLHTHSVLLQMIRQDFTIPVTRKSEKEGERSHIWEIRHAGLLGIKYEVAVRSDLFDTDVVKKEEDSSIRGHEMLEGVVDAAVLGLNDGDDDVKSVAASCLLPVAEHIVAQLPASLDRVLVVLWHCLSTMKDDLSSSVGVVMDLLGKLVTYDQVIEILAKDNIALPLSTLAQTLFPFFRHTISNVRLAVVNTLHSFMTVPSLPKDWIAGPFISLLFQNMVCEEREDVREASLLAWKTAFTILSKSPGEIERVVTQQVVLDWYAIMMTPLGVPIDVSTFYTPSLHVHGNATVERHNVDKNMISQDLSLVSSDVIIRGRVAAATALAFLMVCWSSEENPIDTCFKPILIHYLDSTSMIQKFLSSVISEEWARQWEASSEEKLPPLIEKHTLAQDITVKTLSFLQGKPPPAYHEMAFSLGRIHQDAAALLQMFSTDCKLPMSSIPFLGSEIDITGINDKAFTIDKANWALGREYTRLKDSLGRTKKKELAIIAEKRTNILASVQRYNESKTQHDIRVSASFAAAFVAFKTTPDKVSPVVKGIMNGIKTEENEDLQRRSAVAVASFIQFCLSHNLGQPPDKIVKNLCTFLCQDTERTPTFSFNRKTIEGILSFQIAHTKIKEVKDTNADSALGEAEKATEAHKARLARRGAHHAFNQLSERFGAELLSMIPNMWQSMAGGLLSACQTDSLEESDALIEKKYGQDVIDSLSVLEAVVPTFDTGLRPQLEELFPKVDLALRSRFAIVRQAAARCFATICDAMTCEAMRYVIEKIIPFLQDPLVVTNRQGTMELIYHIVNRLDLKALPYVIFMVVPVLGRMSDSNDEIRATASNTFASLVKMVPLEVGLPDPPNFSEELLKRRDKEREFLSQLLDGSKVEKYSLPIAIKAELRKYQQDGVNWLAFLAKYQLHGILCDDMGLGKTLQSICILASKHFERADKHRETISPDSVHLPSLIICPPTLTGHWYYEIQKYVDNLRPVLYTGNSRERARLLTKLNSYDVVITSYEVVRNDIANLENLKWLYCILDEGHIIKNAKTKLTKAVKCIQAQHRLILSGTPIQNNVLELWSLFDFLMPGFLGTESSFNERFGKPILSNRDGKSKNNEAAALALEALHKQVLPFLLRRLKEEVLNDLPPKIIQDYYCELSELQKYLYDDFAKSKGGATATDVVKSSKEDGAEGGQRHVFQSLQYLRKLCNHPALVLKDNKDAIDSAFKSISGSGNNPSIADIQHAPKLQALRQLLIDCGIGGGPTIGAESQKSELVDVSEGDTSFSQHRVLIFCQMKQMLDIIEKDLFKQHMPSVTYMRLDGNTDANKRHAVVQTFNADPSIDCLLLTTHVGGLGLTLTGADTVIFVEHDWNPMKDLQAMDRAHRLGQKKVVNVYRLITKGTLEEKIMGLQRFKLNIANSVVTQQNAGLSSMDTDRVLDLFRRTSEEEEARVAAKAKKDQAGPLSTKNVLHGLEDLPTEDEYEGLDLSSFMGTLGR</sequence>
<dbReference type="SMART" id="SM00490">
    <property type="entry name" value="HELICc"/>
    <property type="match status" value="1"/>
</dbReference>
<dbReference type="InterPro" id="IPR022707">
    <property type="entry name" value="Mot1_central_dom"/>
</dbReference>
<dbReference type="PANTHER" id="PTHR36498">
    <property type="entry name" value="TATA-BINDING PROTEIN-ASSOCIATED FACTOR 172"/>
    <property type="match status" value="1"/>
</dbReference>
<comment type="similarity">
    <text evidence="2">Belongs to the SNF2/RAD54 helicase family.</text>
</comment>
<dbReference type="InterPro" id="IPR044078">
    <property type="entry name" value="Mot1_ATP-bd"/>
</dbReference>
<evidence type="ECO:0000256" key="4">
    <source>
        <dbReference type="ARBA" id="ARBA00022741"/>
    </source>
</evidence>
<keyword evidence="8" id="KW-0238">DNA-binding</keyword>
<dbReference type="InterPro" id="IPR044972">
    <property type="entry name" value="Mot1"/>
</dbReference>
<keyword evidence="9" id="KW-0539">Nucleus</keyword>
<keyword evidence="4" id="KW-0547">Nucleotide-binding</keyword>
<accession>A0A9P6EM87</accession>
<dbReference type="InterPro" id="IPR000330">
    <property type="entry name" value="SNF2_N"/>
</dbReference>
<gene>
    <name evidence="15" type="ORF">CPB83DRAFT_847610</name>
</gene>
<evidence type="ECO:0000256" key="11">
    <source>
        <dbReference type="ARBA" id="ARBA00081329"/>
    </source>
</evidence>
<dbReference type="InterPro" id="IPR011989">
    <property type="entry name" value="ARM-like"/>
</dbReference>
<dbReference type="GO" id="GO:0005634">
    <property type="term" value="C:nucleus"/>
    <property type="evidence" value="ECO:0007669"/>
    <property type="project" value="UniProtKB-SubCell"/>
</dbReference>
<evidence type="ECO:0000256" key="1">
    <source>
        <dbReference type="ARBA" id="ARBA00004123"/>
    </source>
</evidence>
<dbReference type="SUPFAM" id="SSF48371">
    <property type="entry name" value="ARM repeat"/>
    <property type="match status" value="1"/>
</dbReference>
<evidence type="ECO:0000259" key="13">
    <source>
        <dbReference type="PROSITE" id="PS51192"/>
    </source>
</evidence>
<evidence type="ECO:0000256" key="12">
    <source>
        <dbReference type="SAM" id="MobiDB-lite"/>
    </source>
</evidence>
<dbReference type="GO" id="GO:0017025">
    <property type="term" value="F:TBP-class protein binding"/>
    <property type="evidence" value="ECO:0007669"/>
    <property type="project" value="InterPro"/>
</dbReference>
<dbReference type="Gene3D" id="3.40.50.10810">
    <property type="entry name" value="Tandem AAA-ATPase domain"/>
    <property type="match status" value="1"/>
</dbReference>
<dbReference type="InterPro" id="IPR014001">
    <property type="entry name" value="Helicase_ATP-bd"/>
</dbReference>
<keyword evidence="3" id="KW-0677">Repeat</keyword>
<dbReference type="PROSITE" id="PS51194">
    <property type="entry name" value="HELICASE_CTER"/>
    <property type="match status" value="1"/>
</dbReference>
<reference evidence="15" key="1">
    <citation type="submission" date="2020-11" db="EMBL/GenBank/DDBJ databases">
        <authorList>
            <consortium name="DOE Joint Genome Institute"/>
            <person name="Ahrendt S."/>
            <person name="Riley R."/>
            <person name="Andreopoulos W."/>
            <person name="Labutti K."/>
            <person name="Pangilinan J."/>
            <person name="Ruiz-Duenas F.J."/>
            <person name="Barrasa J.M."/>
            <person name="Sanchez-Garcia M."/>
            <person name="Camarero S."/>
            <person name="Miyauchi S."/>
            <person name="Serrano A."/>
            <person name="Linde D."/>
            <person name="Babiker R."/>
            <person name="Drula E."/>
            <person name="Ayuso-Fernandez I."/>
            <person name="Pacheco R."/>
            <person name="Padilla G."/>
            <person name="Ferreira P."/>
            <person name="Barriuso J."/>
            <person name="Kellner H."/>
            <person name="Castanera R."/>
            <person name="Alfaro M."/>
            <person name="Ramirez L."/>
            <person name="Pisabarro A.G."/>
            <person name="Kuo A."/>
            <person name="Tritt A."/>
            <person name="Lipzen A."/>
            <person name="He G."/>
            <person name="Yan M."/>
            <person name="Ng V."/>
            <person name="Cullen D."/>
            <person name="Martin F."/>
            <person name="Rosso M.-N."/>
            <person name="Henrissat B."/>
            <person name="Hibbett D."/>
            <person name="Martinez A.T."/>
            <person name="Grigoriev I.V."/>
        </authorList>
    </citation>
    <scope>NUCLEOTIDE SEQUENCE</scope>
    <source>
        <strain evidence="15">CBS 506.95</strain>
    </source>
</reference>
<keyword evidence="6" id="KW-0347">Helicase</keyword>